<organism evidence="2 3">
    <name type="scientific">Microlunatus capsulatus</name>
    <dbReference type="NCBI Taxonomy" id="99117"/>
    <lineage>
        <taxon>Bacteria</taxon>
        <taxon>Bacillati</taxon>
        <taxon>Actinomycetota</taxon>
        <taxon>Actinomycetes</taxon>
        <taxon>Propionibacteriales</taxon>
        <taxon>Propionibacteriaceae</taxon>
        <taxon>Microlunatus</taxon>
    </lineage>
</organism>
<evidence type="ECO:0000256" key="1">
    <source>
        <dbReference type="SAM" id="Phobius"/>
    </source>
</evidence>
<name>A0ABS4ZAN5_9ACTN</name>
<comment type="caution">
    <text evidence="2">The sequence shown here is derived from an EMBL/GenBank/DDBJ whole genome shotgun (WGS) entry which is preliminary data.</text>
</comment>
<reference evidence="2 3" key="1">
    <citation type="submission" date="2021-03" db="EMBL/GenBank/DDBJ databases">
        <title>Sequencing the genomes of 1000 actinobacteria strains.</title>
        <authorList>
            <person name="Klenk H.-P."/>
        </authorList>
    </citation>
    <scope>NUCLEOTIDE SEQUENCE [LARGE SCALE GENOMIC DNA]</scope>
    <source>
        <strain evidence="2 3">DSM 12936</strain>
    </source>
</reference>
<feature type="transmembrane region" description="Helical" evidence="1">
    <location>
        <begin position="18"/>
        <end position="38"/>
    </location>
</feature>
<evidence type="ECO:0000313" key="3">
    <source>
        <dbReference type="Proteomes" id="UP000758168"/>
    </source>
</evidence>
<feature type="transmembrane region" description="Helical" evidence="1">
    <location>
        <begin position="86"/>
        <end position="105"/>
    </location>
</feature>
<dbReference type="Pfam" id="PF19545">
    <property type="entry name" value="DUF6069"/>
    <property type="match status" value="1"/>
</dbReference>
<accession>A0ABS4ZAN5</accession>
<evidence type="ECO:0000313" key="2">
    <source>
        <dbReference type="EMBL" id="MBP2417762.1"/>
    </source>
</evidence>
<dbReference type="Proteomes" id="UP000758168">
    <property type="component" value="Unassembled WGS sequence"/>
</dbReference>
<feature type="transmembrane region" description="Helical" evidence="1">
    <location>
        <begin position="117"/>
        <end position="135"/>
    </location>
</feature>
<keyword evidence="1" id="KW-0472">Membrane</keyword>
<gene>
    <name evidence="2" type="ORF">JOF54_002684</name>
</gene>
<sequence>MSAAPGLVAVERGRPRSVLVVVTVLVALAVDLLIFAVGRLAGGSYRFTAGDAPAEVDALTVAGFTVVPLAIGLTLAAVLSRRWPKVLLVALVVAPVLALVSVPLLTLPADFDGTSTVALALCHVALAVIAVLALLRLRRLDPHRPV</sequence>
<protein>
    <submittedName>
        <fullName evidence="2">Uncharacterized protein</fullName>
    </submittedName>
</protein>
<keyword evidence="1" id="KW-0812">Transmembrane</keyword>
<feature type="transmembrane region" description="Helical" evidence="1">
    <location>
        <begin position="58"/>
        <end position="79"/>
    </location>
</feature>
<proteinExistence type="predicted"/>
<dbReference type="RefSeq" id="WP_210056701.1">
    <property type="nucleotide sequence ID" value="NZ_BAAAMH010000010.1"/>
</dbReference>
<keyword evidence="1" id="KW-1133">Transmembrane helix</keyword>
<dbReference type="InterPro" id="IPR045713">
    <property type="entry name" value="DUF6069"/>
</dbReference>
<dbReference type="EMBL" id="JAGIOB010000001">
    <property type="protein sequence ID" value="MBP2417762.1"/>
    <property type="molecule type" value="Genomic_DNA"/>
</dbReference>
<keyword evidence="3" id="KW-1185">Reference proteome</keyword>